<dbReference type="Proteomes" id="UP000199280">
    <property type="component" value="Unassembled WGS sequence"/>
</dbReference>
<proteinExistence type="predicted"/>
<sequence length="438" mass="48413">MNRKQMLKILVIPSLLSLLVIPVDVKADTVEELNQQKTELESRIQELDENSAGQQELLDTLDAKKEQLGVGTITLQKEIDKLTLQLVEQQGELQISEKKIEELGKETEILEEQIELRGEKLEVQARAVQTDASPRTLLETVINSENLVEMIGNMSLVNRIMNINKETLVQQKKDKVDLVEKKQAAEKEQEKLETLNMEIQVAKTNLVTQKAGLENQIEQLGQEYELTLEQKEAIAQEQQNLAGSVSTLSDELKEEQRRIADEEAARQQAAQDAAVTMAGEIVPETFFEESNVVEYASAGENLPEVKTSTASGFIRPSNGVVTDPFGYRVHPITGDWKLHAGMDFAGSGPIVAAKEGTVLVAGYHNSWGYYVKIDHGNGLQTLYAHMEAGSLRVAPGQKVSQGQQLGIMGTTGDSTGVHLHFEVYENGVQVDPEPYLGL</sequence>
<evidence type="ECO:0000256" key="1">
    <source>
        <dbReference type="ARBA" id="ARBA00022729"/>
    </source>
</evidence>
<evidence type="ECO:0000259" key="5">
    <source>
        <dbReference type="Pfam" id="PF24568"/>
    </source>
</evidence>
<dbReference type="AlphaFoldDB" id="A0A143Z4K9"/>
<dbReference type="InterPro" id="IPR050570">
    <property type="entry name" value="Cell_wall_metabolism_enzyme"/>
</dbReference>
<dbReference type="Gene3D" id="6.10.250.3150">
    <property type="match status" value="1"/>
</dbReference>
<name>A0A143Z4K9_9LACT</name>
<feature type="domain" description="M23ase beta-sheet core" evidence="4">
    <location>
        <begin position="338"/>
        <end position="432"/>
    </location>
</feature>
<evidence type="ECO:0000313" key="6">
    <source>
        <dbReference type="EMBL" id="CZR07176.1"/>
    </source>
</evidence>
<evidence type="ECO:0000313" key="9">
    <source>
        <dbReference type="Proteomes" id="UP000199280"/>
    </source>
</evidence>
<evidence type="ECO:0000256" key="3">
    <source>
        <dbReference type="SAM" id="SignalP"/>
    </source>
</evidence>
<dbReference type="EMBL" id="FNYT01000041">
    <property type="protein sequence ID" value="SEJ93191.1"/>
    <property type="molecule type" value="Genomic_DNA"/>
</dbReference>
<dbReference type="Pfam" id="PF01551">
    <property type="entry name" value="Peptidase_M23"/>
    <property type="match status" value="1"/>
</dbReference>
<dbReference type="PANTHER" id="PTHR21666">
    <property type="entry name" value="PEPTIDASE-RELATED"/>
    <property type="match status" value="1"/>
</dbReference>
<dbReference type="GO" id="GO:0004222">
    <property type="term" value="F:metalloendopeptidase activity"/>
    <property type="evidence" value="ECO:0007669"/>
    <property type="project" value="TreeGrafter"/>
</dbReference>
<feature type="signal peptide" evidence="3">
    <location>
        <begin position="1"/>
        <end position="27"/>
    </location>
</feature>
<dbReference type="Gene3D" id="2.70.70.10">
    <property type="entry name" value="Glucose Permease (Domain IIA)"/>
    <property type="match status" value="1"/>
</dbReference>
<dbReference type="InterPro" id="IPR016047">
    <property type="entry name" value="M23ase_b-sheet_dom"/>
</dbReference>
<organism evidence="6 8">
    <name type="scientific">Trichococcus ilyis</name>
    <dbReference type="NCBI Taxonomy" id="640938"/>
    <lineage>
        <taxon>Bacteria</taxon>
        <taxon>Bacillati</taxon>
        <taxon>Bacillota</taxon>
        <taxon>Bacilli</taxon>
        <taxon>Lactobacillales</taxon>
        <taxon>Carnobacteriaceae</taxon>
        <taxon>Trichococcus</taxon>
    </lineage>
</organism>
<reference evidence="7 9" key="2">
    <citation type="submission" date="2016-10" db="EMBL/GenBank/DDBJ databases">
        <authorList>
            <person name="Varghese N."/>
            <person name="Submissions S."/>
        </authorList>
    </citation>
    <scope>NUCLEOTIDE SEQUENCE [LARGE SCALE GENOMIC DNA]</scope>
    <source>
        <strain evidence="7 9">DSM 22150</strain>
    </source>
</reference>
<feature type="coiled-coil region" evidence="2">
    <location>
        <begin position="23"/>
        <end position="113"/>
    </location>
</feature>
<dbReference type="CDD" id="cd12797">
    <property type="entry name" value="M23_peptidase"/>
    <property type="match status" value="1"/>
</dbReference>
<dbReference type="Pfam" id="PF24568">
    <property type="entry name" value="CC_PcsB"/>
    <property type="match status" value="1"/>
</dbReference>
<dbReference type="RefSeq" id="WP_068624109.1">
    <property type="nucleotide sequence ID" value="NZ_FJNB01000021.1"/>
</dbReference>
<feature type="coiled-coil region" evidence="2">
    <location>
        <begin position="168"/>
        <end position="272"/>
    </location>
</feature>
<dbReference type="SUPFAM" id="SSF51261">
    <property type="entry name" value="Duplicated hybrid motif"/>
    <property type="match status" value="1"/>
</dbReference>
<evidence type="ECO:0000313" key="8">
    <source>
        <dbReference type="Proteomes" id="UP000076878"/>
    </source>
</evidence>
<gene>
    <name evidence="7" type="ORF">SAMN05216375_1414</name>
    <name evidence="6" type="ORF">TR210_2408</name>
</gene>
<dbReference type="STRING" id="640938.TR210_2408"/>
<protein>
    <submittedName>
        <fullName evidence="6">Peptidase m23</fullName>
    </submittedName>
    <submittedName>
        <fullName evidence="7">Septal ring factor EnvC, activator of murein hydrolases AmiA and AmiB</fullName>
    </submittedName>
</protein>
<evidence type="ECO:0000256" key="2">
    <source>
        <dbReference type="SAM" id="Coils"/>
    </source>
</evidence>
<dbReference type="InterPro" id="IPR011055">
    <property type="entry name" value="Dup_hybrid_motif"/>
</dbReference>
<reference evidence="6 8" key="1">
    <citation type="submission" date="2016-02" db="EMBL/GenBank/DDBJ databases">
        <authorList>
            <person name="Wen L."/>
            <person name="He K."/>
            <person name="Yang H."/>
        </authorList>
    </citation>
    <scope>NUCLEOTIDE SEQUENCE [LARGE SCALE GENOMIC DNA]</scope>
    <source>
        <strain evidence="6">Trichococcus_R210</strain>
    </source>
</reference>
<dbReference type="OrthoDB" id="9805070at2"/>
<dbReference type="PANTHER" id="PTHR21666:SF270">
    <property type="entry name" value="MUREIN HYDROLASE ACTIVATOR ENVC"/>
    <property type="match status" value="1"/>
</dbReference>
<dbReference type="EMBL" id="FJNB01000021">
    <property type="protein sequence ID" value="CZR07176.1"/>
    <property type="molecule type" value="Genomic_DNA"/>
</dbReference>
<keyword evidence="9" id="KW-1185">Reference proteome</keyword>
<evidence type="ECO:0000313" key="7">
    <source>
        <dbReference type="EMBL" id="SEJ93191.1"/>
    </source>
</evidence>
<keyword evidence="1 3" id="KW-0732">Signal</keyword>
<feature type="chain" id="PRO_5007515221" evidence="3">
    <location>
        <begin position="28"/>
        <end position="438"/>
    </location>
</feature>
<keyword evidence="7" id="KW-0378">Hydrolase</keyword>
<feature type="domain" description="Peptidoglycan hydrolase PcsB coiled-coil" evidence="5">
    <location>
        <begin position="108"/>
        <end position="181"/>
    </location>
</feature>
<dbReference type="Proteomes" id="UP000076878">
    <property type="component" value="Unassembled WGS sequence"/>
</dbReference>
<accession>A0A143Z4K9</accession>
<keyword evidence="2" id="KW-0175">Coiled coil</keyword>
<evidence type="ECO:0000259" key="4">
    <source>
        <dbReference type="Pfam" id="PF01551"/>
    </source>
</evidence>
<dbReference type="InterPro" id="IPR057309">
    <property type="entry name" value="PcsB_CC"/>
</dbReference>